<dbReference type="OrthoDB" id="9775382at2"/>
<keyword evidence="3" id="KW-1185">Reference proteome</keyword>
<dbReference type="AlphaFoldDB" id="W7Y4U0"/>
<evidence type="ECO:0000313" key="2">
    <source>
        <dbReference type="EMBL" id="GAF03107.1"/>
    </source>
</evidence>
<sequence>MKKIYLLIMIALVSFNAMAQEDVVDFLKAGAHDANVLAKPYLKPFGEMLGKGMNNGWYNSAKPHKLFGFDLTVTASLIQAPSSAATFDIAKYEDNLQEFELKNPNNSISPTVSGDMENLPVLTDKATGLSEITMPNGTGMDFLPIPMVTAGVGLPMGFELKGRFIPEIDIEDAGKVGLWGLGVQKDIKDYIPGVKHIPILNVSALVAYTHFSSEIDIEDGGPDGKLEISAGGLSTRLIVGANLPVVAFYAGMGYGKSNSDFNLLGTYNVGDDIPVVLKDPIKLGYSTSSFDANVGMRIRLGVIALHADYTLGEYSAITAGFGLSFR</sequence>
<gene>
    <name evidence="2" type="ORF">JCM21142_41766</name>
</gene>
<accession>W7Y4U0</accession>
<comment type="caution">
    <text evidence="2">The sequence shown here is derived from an EMBL/GenBank/DDBJ whole genome shotgun (WGS) entry which is preliminary data.</text>
</comment>
<proteinExistence type="predicted"/>
<protein>
    <recommendedName>
        <fullName evidence="4">Outer membrane protein beta-barrel domain-containing protein</fullName>
    </recommendedName>
</protein>
<feature type="signal peptide" evidence="1">
    <location>
        <begin position="1"/>
        <end position="19"/>
    </location>
</feature>
<reference evidence="2 3" key="1">
    <citation type="journal article" date="2014" name="Genome Announc.">
        <title>Draft Genome Sequence of Cytophaga fermentans JCM 21142T, a Facultative Anaerobe Isolated from Marine Mud.</title>
        <authorList>
            <person name="Starns D."/>
            <person name="Oshima K."/>
            <person name="Suda W."/>
            <person name="Iino T."/>
            <person name="Yuki M."/>
            <person name="Inoue J."/>
            <person name="Kitamura K."/>
            <person name="Iida T."/>
            <person name="Darby A."/>
            <person name="Hattori M."/>
            <person name="Ohkuma M."/>
        </authorList>
    </citation>
    <scope>NUCLEOTIDE SEQUENCE [LARGE SCALE GENOMIC DNA]</scope>
    <source>
        <strain evidence="2 3">JCM 21142</strain>
    </source>
</reference>
<evidence type="ECO:0000256" key="1">
    <source>
        <dbReference type="SAM" id="SignalP"/>
    </source>
</evidence>
<dbReference type="RefSeq" id="WP_027472141.1">
    <property type="nucleotide sequence ID" value="NZ_BAMD01000018.1"/>
</dbReference>
<dbReference type="EMBL" id="BAMD01000018">
    <property type="protein sequence ID" value="GAF03107.1"/>
    <property type="molecule type" value="Genomic_DNA"/>
</dbReference>
<evidence type="ECO:0008006" key="4">
    <source>
        <dbReference type="Google" id="ProtNLM"/>
    </source>
</evidence>
<dbReference type="STRING" id="869213.GCA_000517085_02559"/>
<name>W7Y4U0_9BACT</name>
<dbReference type="InterPro" id="IPR046495">
    <property type="entry name" value="DUF6588"/>
</dbReference>
<dbReference type="Proteomes" id="UP000019402">
    <property type="component" value="Unassembled WGS sequence"/>
</dbReference>
<dbReference type="Pfam" id="PF20230">
    <property type="entry name" value="DUF6588"/>
    <property type="match status" value="1"/>
</dbReference>
<organism evidence="2 3">
    <name type="scientific">Saccharicrinis fermentans DSM 9555 = JCM 21142</name>
    <dbReference type="NCBI Taxonomy" id="869213"/>
    <lineage>
        <taxon>Bacteria</taxon>
        <taxon>Pseudomonadati</taxon>
        <taxon>Bacteroidota</taxon>
        <taxon>Bacteroidia</taxon>
        <taxon>Marinilabiliales</taxon>
        <taxon>Marinilabiliaceae</taxon>
        <taxon>Saccharicrinis</taxon>
    </lineage>
</organism>
<keyword evidence="1" id="KW-0732">Signal</keyword>
<dbReference type="eggNOG" id="ENOG502Z8Z5">
    <property type="taxonomic scope" value="Bacteria"/>
</dbReference>
<feature type="chain" id="PRO_5004906354" description="Outer membrane protein beta-barrel domain-containing protein" evidence="1">
    <location>
        <begin position="20"/>
        <end position="326"/>
    </location>
</feature>
<evidence type="ECO:0000313" key="3">
    <source>
        <dbReference type="Proteomes" id="UP000019402"/>
    </source>
</evidence>